<feature type="compositionally biased region" description="Basic and acidic residues" evidence="1">
    <location>
        <begin position="31"/>
        <end position="44"/>
    </location>
</feature>
<evidence type="ECO:0000313" key="2">
    <source>
        <dbReference type="EMBL" id="EXA34035.1"/>
    </source>
</evidence>
<protein>
    <submittedName>
        <fullName evidence="2">Uncharacterized protein</fullName>
    </submittedName>
</protein>
<name>W9P229_FUSOX</name>
<sequence>MYHIPSSYGSNRLPPYTQNSRLPTTTSKSIKPKDDTQDLDTTRK</sequence>
<dbReference type="EMBL" id="JH650983">
    <property type="protein sequence ID" value="EXA34035.1"/>
    <property type="molecule type" value="Genomic_DNA"/>
</dbReference>
<reference evidence="2" key="2">
    <citation type="submission" date="2012-05" db="EMBL/GenBank/DDBJ databases">
        <title>Annotation of the Genome Sequence of Fusarium oxysporum HDV247.</title>
        <authorList>
            <consortium name="The Broad Institute Genomics Platform"/>
            <person name="Ma L.-J."/>
            <person name="Corby-Kistler H."/>
            <person name="Broz K."/>
            <person name="Gale L.R."/>
            <person name="Jonkers W."/>
            <person name="O'Donnell K."/>
            <person name="Ploetz R."/>
            <person name="Steinberg C."/>
            <person name="Schwartz D.C."/>
            <person name="VanEtten H."/>
            <person name="Zhou S."/>
            <person name="Young S.K."/>
            <person name="Zeng Q."/>
            <person name="Gargeya S."/>
            <person name="Fitzgerald M."/>
            <person name="Abouelleil A."/>
            <person name="Alvarado L."/>
            <person name="Chapman S.B."/>
            <person name="Gainer-Dewar J."/>
            <person name="Goldberg J."/>
            <person name="Griggs A."/>
            <person name="Gujja S."/>
            <person name="Hansen M."/>
            <person name="Howarth C."/>
            <person name="Imamovic A."/>
            <person name="Ireland A."/>
            <person name="Larimer J."/>
            <person name="McCowan C."/>
            <person name="Murphy C."/>
            <person name="Pearson M."/>
            <person name="Poon T.W."/>
            <person name="Priest M."/>
            <person name="Roberts A."/>
            <person name="Saif S."/>
            <person name="Shea T."/>
            <person name="Sykes S."/>
            <person name="Wortman J."/>
            <person name="Nusbaum C."/>
            <person name="Birren B."/>
        </authorList>
    </citation>
    <scope>NUCLEOTIDE SEQUENCE</scope>
    <source>
        <strain evidence="2">HDV247</strain>
    </source>
</reference>
<dbReference type="AlphaFoldDB" id="W9P229"/>
<evidence type="ECO:0000256" key="1">
    <source>
        <dbReference type="SAM" id="MobiDB-lite"/>
    </source>
</evidence>
<proteinExistence type="predicted"/>
<reference evidence="2" key="1">
    <citation type="submission" date="2011-10" db="EMBL/GenBank/DDBJ databases">
        <title>The Genome Sequence of Fusarium oxysporum HDV247.</title>
        <authorList>
            <consortium name="The Broad Institute Genome Sequencing Platform"/>
            <person name="Ma L.-J."/>
            <person name="Gale L.R."/>
            <person name="Schwartz D.C."/>
            <person name="Zhou S."/>
            <person name="Corby-Kistler H."/>
            <person name="Young S.K."/>
            <person name="Zeng Q."/>
            <person name="Gargeya S."/>
            <person name="Fitzgerald M."/>
            <person name="Haas B."/>
            <person name="Abouelleil A."/>
            <person name="Alvarado L."/>
            <person name="Arachchi H.M."/>
            <person name="Berlin A."/>
            <person name="Brown A."/>
            <person name="Chapman S.B."/>
            <person name="Chen Z."/>
            <person name="Dunbar C."/>
            <person name="Freedman E."/>
            <person name="Gearin G."/>
            <person name="Goldberg J."/>
            <person name="Griggs A."/>
            <person name="Gujja S."/>
            <person name="Heiman D."/>
            <person name="Howarth C."/>
            <person name="Larson L."/>
            <person name="Lui A."/>
            <person name="MacDonald P.J.P."/>
            <person name="Montmayeur A."/>
            <person name="Murphy C."/>
            <person name="Neiman D."/>
            <person name="Pearson M."/>
            <person name="Priest M."/>
            <person name="Roberts A."/>
            <person name="Saif S."/>
            <person name="Shea T."/>
            <person name="Shenoy N."/>
            <person name="Sisk P."/>
            <person name="Stolte C."/>
            <person name="Sykes S."/>
            <person name="Wortman J."/>
            <person name="Nusbaum C."/>
            <person name="Birren B."/>
        </authorList>
    </citation>
    <scope>NUCLEOTIDE SEQUENCE [LARGE SCALE GENOMIC DNA]</scope>
    <source>
        <strain evidence="2">HDV247</strain>
    </source>
</reference>
<gene>
    <name evidence="2" type="ORF">FOVG_14899</name>
</gene>
<feature type="region of interest" description="Disordered" evidence="1">
    <location>
        <begin position="1"/>
        <end position="44"/>
    </location>
</feature>
<dbReference type="Proteomes" id="UP000030751">
    <property type="component" value="Unassembled WGS sequence"/>
</dbReference>
<feature type="compositionally biased region" description="Polar residues" evidence="1">
    <location>
        <begin position="16"/>
        <end position="29"/>
    </location>
</feature>
<organism evidence="2">
    <name type="scientific">Fusarium oxysporum f. sp. pisi HDV247</name>
    <dbReference type="NCBI Taxonomy" id="1080344"/>
    <lineage>
        <taxon>Eukaryota</taxon>
        <taxon>Fungi</taxon>
        <taxon>Dikarya</taxon>
        <taxon>Ascomycota</taxon>
        <taxon>Pezizomycotina</taxon>
        <taxon>Sordariomycetes</taxon>
        <taxon>Hypocreomycetidae</taxon>
        <taxon>Hypocreales</taxon>
        <taxon>Nectriaceae</taxon>
        <taxon>Fusarium</taxon>
        <taxon>Fusarium oxysporum species complex</taxon>
    </lineage>
</organism>
<dbReference type="HOGENOM" id="CLU_3224600_0_0_1"/>
<accession>W9P229</accession>